<dbReference type="AlphaFoldDB" id="A0A212U0N6"/>
<evidence type="ECO:0000256" key="1">
    <source>
        <dbReference type="ARBA" id="ARBA00001933"/>
    </source>
</evidence>
<evidence type="ECO:0000256" key="7">
    <source>
        <dbReference type="ARBA" id="ARBA00023004"/>
    </source>
</evidence>
<comment type="cofactor">
    <cofactor evidence="1 10">
        <name>pyridoxal 5'-phosphate</name>
        <dbReference type="ChEBI" id="CHEBI:597326"/>
    </cofactor>
</comment>
<keyword evidence="5" id="KW-0479">Metal-binding</keyword>
<feature type="domain" description="Aminotransferase class V" evidence="11">
    <location>
        <begin position="12"/>
        <end position="386"/>
    </location>
</feature>
<dbReference type="EC" id="2.8.1.7" evidence="3"/>
<dbReference type="Gene3D" id="1.10.260.50">
    <property type="match status" value="1"/>
</dbReference>
<sequence>MTASTLHASTLTYLDHAASSPQRPEVTAVMAELAGLPGNPSATHAAGRRVRARVEEAREELAAAIGAHPTEIVFTSGGTEADNLAVLGAHAECVAQGAPVVTTPVEHAAVARAVAHLAGRGIPVHEAALDEGGQVDRAAWEEALCGAGPATLRGAGPAAASALATVAWVQNETGVAQGVPALAEVARRHGAVVHSDAVQAIGHVPVDFAASGLDLLSLAGHKVGGPQGVGALVVRRGVRLAPIGFGGGQEARVRSGTVPVALVAGLAAAVRVAVEELADEGERVRGLRDEMEARVLALDPGIRVTGAGAPRASHIAHLTIEGCRSEDLLFLLDAQGVCVSGGSACSAGVTRPSPVLLAMGHGEAEAESVLRVSLGWSSTPEDVERLVAVLPEVVERARAAARV</sequence>
<dbReference type="InterPro" id="IPR000192">
    <property type="entry name" value="Aminotrans_V_dom"/>
</dbReference>
<keyword evidence="13" id="KW-1185">Reference proteome</keyword>
<evidence type="ECO:0000256" key="8">
    <source>
        <dbReference type="ARBA" id="ARBA00023014"/>
    </source>
</evidence>
<evidence type="ECO:0000256" key="3">
    <source>
        <dbReference type="ARBA" id="ARBA00012239"/>
    </source>
</evidence>
<dbReference type="Gene3D" id="3.40.640.10">
    <property type="entry name" value="Type I PLP-dependent aspartate aminotransferase-like (Major domain)"/>
    <property type="match status" value="1"/>
</dbReference>
<organism evidence="12 13">
    <name type="scientific">Kytococcus aerolatus</name>
    <dbReference type="NCBI Taxonomy" id="592308"/>
    <lineage>
        <taxon>Bacteria</taxon>
        <taxon>Bacillati</taxon>
        <taxon>Actinomycetota</taxon>
        <taxon>Actinomycetes</taxon>
        <taxon>Micrococcales</taxon>
        <taxon>Kytococcaceae</taxon>
        <taxon>Kytococcus</taxon>
    </lineage>
</organism>
<dbReference type="SUPFAM" id="SSF53383">
    <property type="entry name" value="PLP-dependent transferases"/>
    <property type="match status" value="1"/>
</dbReference>
<dbReference type="Proteomes" id="UP000198122">
    <property type="component" value="Unassembled WGS sequence"/>
</dbReference>
<dbReference type="Gene3D" id="3.90.1150.10">
    <property type="entry name" value="Aspartate Aminotransferase, domain 1"/>
    <property type="match status" value="1"/>
</dbReference>
<reference evidence="12 13" key="1">
    <citation type="submission" date="2017-06" db="EMBL/GenBank/DDBJ databases">
        <authorList>
            <person name="Kim H.J."/>
            <person name="Triplett B.A."/>
        </authorList>
    </citation>
    <scope>NUCLEOTIDE SEQUENCE [LARGE SCALE GENOMIC DNA]</scope>
    <source>
        <strain evidence="12 13">DSM 22179</strain>
    </source>
</reference>
<dbReference type="GO" id="GO:0031071">
    <property type="term" value="F:cysteine desulfurase activity"/>
    <property type="evidence" value="ECO:0007669"/>
    <property type="project" value="UniProtKB-EC"/>
</dbReference>
<comment type="similarity">
    <text evidence="2">Belongs to the class-V pyridoxal-phosphate-dependent aminotransferase family. NifS/IscS subfamily.</text>
</comment>
<evidence type="ECO:0000256" key="10">
    <source>
        <dbReference type="RuleBase" id="RU004504"/>
    </source>
</evidence>
<keyword evidence="7" id="KW-0408">Iron</keyword>
<dbReference type="InterPro" id="IPR015422">
    <property type="entry name" value="PyrdxlP-dep_Trfase_small"/>
</dbReference>
<evidence type="ECO:0000256" key="9">
    <source>
        <dbReference type="ARBA" id="ARBA00050776"/>
    </source>
</evidence>
<comment type="catalytic activity">
    <reaction evidence="9">
        <text>(sulfur carrier)-H + L-cysteine = (sulfur carrier)-SH + L-alanine</text>
        <dbReference type="Rhea" id="RHEA:43892"/>
        <dbReference type="Rhea" id="RHEA-COMP:14737"/>
        <dbReference type="Rhea" id="RHEA-COMP:14739"/>
        <dbReference type="ChEBI" id="CHEBI:29917"/>
        <dbReference type="ChEBI" id="CHEBI:35235"/>
        <dbReference type="ChEBI" id="CHEBI:57972"/>
        <dbReference type="ChEBI" id="CHEBI:64428"/>
        <dbReference type="EC" id="2.8.1.7"/>
    </reaction>
</comment>
<dbReference type="GO" id="GO:0046872">
    <property type="term" value="F:metal ion binding"/>
    <property type="evidence" value="ECO:0007669"/>
    <property type="project" value="UniProtKB-KW"/>
</dbReference>
<evidence type="ECO:0000256" key="5">
    <source>
        <dbReference type="ARBA" id="ARBA00022723"/>
    </source>
</evidence>
<gene>
    <name evidence="12" type="ORF">SAMN05445756_1630</name>
</gene>
<dbReference type="GO" id="GO:0051536">
    <property type="term" value="F:iron-sulfur cluster binding"/>
    <property type="evidence" value="ECO:0007669"/>
    <property type="project" value="UniProtKB-KW"/>
</dbReference>
<dbReference type="InterPro" id="IPR015424">
    <property type="entry name" value="PyrdxlP-dep_Trfase"/>
</dbReference>
<keyword evidence="4" id="KW-0808">Transferase</keyword>
<evidence type="ECO:0000313" key="12">
    <source>
        <dbReference type="EMBL" id="SNC71827.1"/>
    </source>
</evidence>
<dbReference type="InterPro" id="IPR020578">
    <property type="entry name" value="Aminotrans_V_PyrdxlP_BS"/>
</dbReference>
<proteinExistence type="inferred from homology"/>
<evidence type="ECO:0000256" key="6">
    <source>
        <dbReference type="ARBA" id="ARBA00022898"/>
    </source>
</evidence>
<name>A0A212U0N6_9MICO</name>
<dbReference type="PIRSF" id="PIRSF005572">
    <property type="entry name" value="NifS"/>
    <property type="match status" value="1"/>
</dbReference>
<keyword evidence="6" id="KW-0663">Pyridoxal phosphate</keyword>
<evidence type="ECO:0000256" key="4">
    <source>
        <dbReference type="ARBA" id="ARBA00022679"/>
    </source>
</evidence>
<evidence type="ECO:0000313" key="13">
    <source>
        <dbReference type="Proteomes" id="UP000198122"/>
    </source>
</evidence>
<evidence type="ECO:0000259" key="11">
    <source>
        <dbReference type="Pfam" id="PF00266"/>
    </source>
</evidence>
<dbReference type="PANTHER" id="PTHR11601:SF34">
    <property type="entry name" value="CYSTEINE DESULFURASE"/>
    <property type="match status" value="1"/>
</dbReference>
<dbReference type="PANTHER" id="PTHR11601">
    <property type="entry name" value="CYSTEINE DESULFURYLASE FAMILY MEMBER"/>
    <property type="match status" value="1"/>
</dbReference>
<dbReference type="PROSITE" id="PS00595">
    <property type="entry name" value="AA_TRANSFER_CLASS_5"/>
    <property type="match status" value="1"/>
</dbReference>
<dbReference type="InterPro" id="IPR015421">
    <property type="entry name" value="PyrdxlP-dep_Trfase_major"/>
</dbReference>
<dbReference type="RefSeq" id="WP_234994357.1">
    <property type="nucleotide sequence ID" value="NZ_FYEZ01000002.1"/>
</dbReference>
<dbReference type="InterPro" id="IPR016454">
    <property type="entry name" value="Cysteine_dSase"/>
</dbReference>
<dbReference type="Pfam" id="PF00266">
    <property type="entry name" value="Aminotran_5"/>
    <property type="match status" value="1"/>
</dbReference>
<dbReference type="EMBL" id="FYEZ01000002">
    <property type="protein sequence ID" value="SNC71827.1"/>
    <property type="molecule type" value="Genomic_DNA"/>
</dbReference>
<keyword evidence="8" id="KW-0411">Iron-sulfur</keyword>
<accession>A0A212U0N6</accession>
<protein>
    <recommendedName>
        <fullName evidence="3">cysteine desulfurase</fullName>
        <ecNumber evidence="3">2.8.1.7</ecNumber>
    </recommendedName>
</protein>
<evidence type="ECO:0000256" key="2">
    <source>
        <dbReference type="ARBA" id="ARBA00006490"/>
    </source>
</evidence>